<evidence type="ECO:0000256" key="12">
    <source>
        <dbReference type="ARBA" id="ARBA00048349"/>
    </source>
</evidence>
<evidence type="ECO:0000313" key="16">
    <source>
        <dbReference type="EMBL" id="ELW59609.1"/>
    </source>
</evidence>
<evidence type="ECO:0000259" key="15">
    <source>
        <dbReference type="Pfam" id="PF01545"/>
    </source>
</evidence>
<dbReference type="InterPro" id="IPR040177">
    <property type="entry name" value="SLC30A9"/>
</dbReference>
<dbReference type="eggNOG" id="KOG4002">
    <property type="taxonomic scope" value="Eukaryota"/>
</dbReference>
<feature type="transmembrane region" description="Helical" evidence="14">
    <location>
        <begin position="234"/>
        <end position="260"/>
    </location>
</feature>
<dbReference type="Proteomes" id="UP000011518">
    <property type="component" value="Unassembled WGS sequence"/>
</dbReference>
<keyword evidence="8 14" id="KW-1133">Transmembrane helix</keyword>
<evidence type="ECO:0000256" key="14">
    <source>
        <dbReference type="SAM" id="Phobius"/>
    </source>
</evidence>
<dbReference type="PANTHER" id="PTHR13414">
    <property type="entry name" value="HUEL-CATION TRANSPORTER"/>
    <property type="match status" value="1"/>
</dbReference>
<dbReference type="EMBL" id="KB320894">
    <property type="protein sequence ID" value="ELW59609.1"/>
    <property type="molecule type" value="Genomic_DNA"/>
</dbReference>
<dbReference type="InterPro" id="IPR037129">
    <property type="entry name" value="XPA_sf"/>
</dbReference>
<name>L9KAQ6_TUPCH</name>
<keyword evidence="9" id="KW-0406">Ion transport</keyword>
<comment type="subcellular location">
    <subcellularLocation>
        <location evidence="2">Membrane</location>
        <topology evidence="2">Multi-pass membrane protein</topology>
    </subcellularLocation>
    <subcellularLocation>
        <location evidence="1">Nucleus</location>
    </subcellularLocation>
</comment>
<evidence type="ECO:0000256" key="9">
    <source>
        <dbReference type="ARBA" id="ARBA00023065"/>
    </source>
</evidence>
<dbReference type="InterPro" id="IPR005344">
    <property type="entry name" value="TMEM33/Pom33"/>
</dbReference>
<proteinExistence type="predicted"/>
<dbReference type="GO" id="GO:0031966">
    <property type="term" value="C:mitochondrial membrane"/>
    <property type="evidence" value="ECO:0007669"/>
    <property type="project" value="UniProtKB-SubCell"/>
</dbReference>
<comment type="catalytic activity">
    <reaction evidence="12">
        <text>Zn(2+)(in) + 2 H(+)(out) = Zn(2+)(out) + 2 H(+)(in)</text>
        <dbReference type="Rhea" id="RHEA:72627"/>
        <dbReference type="ChEBI" id="CHEBI:15378"/>
        <dbReference type="ChEBI" id="CHEBI:29105"/>
    </reaction>
</comment>
<feature type="transmembrane region" description="Helical" evidence="14">
    <location>
        <begin position="167"/>
        <end position="187"/>
    </location>
</feature>
<feature type="region of interest" description="Disordered" evidence="13">
    <location>
        <begin position="1"/>
        <end position="56"/>
    </location>
</feature>
<feature type="domain" description="Cation efflux protein transmembrane" evidence="15">
    <location>
        <begin position="449"/>
        <end position="501"/>
    </location>
</feature>
<keyword evidence="5 14" id="KW-0812">Transmembrane</keyword>
<keyword evidence="10 14" id="KW-0472">Membrane</keyword>
<dbReference type="CDD" id="cd21078">
    <property type="entry name" value="NTD_ZNT9"/>
    <property type="match status" value="1"/>
</dbReference>
<organism evidence="16 17">
    <name type="scientific">Tupaia chinensis</name>
    <name type="common">Chinese tree shrew</name>
    <name type="synonym">Tupaia belangeri chinensis</name>
    <dbReference type="NCBI Taxonomy" id="246437"/>
    <lineage>
        <taxon>Eukaryota</taxon>
        <taxon>Metazoa</taxon>
        <taxon>Chordata</taxon>
        <taxon>Craniata</taxon>
        <taxon>Vertebrata</taxon>
        <taxon>Euteleostomi</taxon>
        <taxon>Mammalia</taxon>
        <taxon>Eutheria</taxon>
        <taxon>Euarchontoglires</taxon>
        <taxon>Scandentia</taxon>
        <taxon>Tupaiidae</taxon>
        <taxon>Tupaia</taxon>
    </lineage>
</organism>
<keyword evidence="11" id="KW-0539">Nucleus</keyword>
<dbReference type="Pfam" id="PF01545">
    <property type="entry name" value="Cation_efflux"/>
    <property type="match status" value="1"/>
</dbReference>
<dbReference type="GO" id="GO:0008324">
    <property type="term" value="F:monoatomic cation transmembrane transporter activity"/>
    <property type="evidence" value="ECO:0007669"/>
    <property type="project" value="InterPro"/>
</dbReference>
<dbReference type="Pfam" id="PF03661">
    <property type="entry name" value="TMEM33_Pom33"/>
    <property type="match status" value="1"/>
</dbReference>
<evidence type="ECO:0000256" key="7">
    <source>
        <dbReference type="ARBA" id="ARBA00022906"/>
    </source>
</evidence>
<evidence type="ECO:0000256" key="8">
    <source>
        <dbReference type="ARBA" id="ARBA00022989"/>
    </source>
</evidence>
<evidence type="ECO:0000256" key="1">
    <source>
        <dbReference type="ARBA" id="ARBA00004123"/>
    </source>
</evidence>
<gene>
    <name evidence="16" type="ORF">TREES_T100003211</name>
</gene>
<dbReference type="SUPFAM" id="SSF161111">
    <property type="entry name" value="Cation efflux protein transmembrane domain-like"/>
    <property type="match status" value="1"/>
</dbReference>
<dbReference type="GO" id="GO:0006882">
    <property type="term" value="P:intracellular zinc ion homeostasis"/>
    <property type="evidence" value="ECO:0007669"/>
    <property type="project" value="TreeGrafter"/>
</dbReference>
<evidence type="ECO:0000256" key="5">
    <source>
        <dbReference type="ARBA" id="ARBA00022692"/>
    </source>
</evidence>
<dbReference type="InterPro" id="IPR027469">
    <property type="entry name" value="Cation_efflux_TMD_sf"/>
</dbReference>
<dbReference type="FunFam" id="3.90.530.10:FF:000002">
    <property type="entry name" value="zinc transporter 9 isoform X1"/>
    <property type="match status" value="1"/>
</dbReference>
<accession>L9KAQ6</accession>
<dbReference type="GO" id="GO:0015297">
    <property type="term" value="F:antiporter activity"/>
    <property type="evidence" value="ECO:0007669"/>
    <property type="project" value="UniProtKB-KW"/>
</dbReference>
<protein>
    <submittedName>
        <fullName evidence="16">Transmembrane protein 33</fullName>
    </submittedName>
</protein>
<sequence>MGGWGATHRLKLIRPASGPQLAGSAPTAQELGRAGSETPPVSSPQSPPRLRASLRPSAPLRVPAALLGAKSLASPCCDRRAPAPPPCSPPGLGEGQGLLRSSRTTVTEWFLQYGQNTLKFQYRNLLVNLARTLAFGPEGSGQGRRSKEKGGMYQQFLMTNKLDTAMWLSRLFTVYCSALFVLPLLGLHEAASFYQRALLANALTSALRLHQRLPHFQLSRAFLAQALLEDSCHYLLYSLIFVNSYPVTMSIFPVLLFSLLHAATYTKKVLDARGSNSLPLLRSVLDKLSANQQNILKFIACNEIFLMPATVFMLFRMAEFTDIRKLFKRSLQSPLRLCTESSKVVLHKCSERRTGVTDSGSGETENIGAELKAPLKQDPLQVRVKAVLKKRDYGSKYTQNNFITGVRAINEFCLKSSDLEQLRKIRRRSPHEDTESFTVYLRSDVEANNGLNCFFKFLAWIYTGSASMFSEAIHSLSDTCNQGLLALGISKSVQTPDPSHPIYTNTEALLGRSIQPDQVQRLTELLENDPSVRAIHDVKATDLGLGKVRFKAEVDFDGRVVTRSYLEKQDFDQMLQEIQEVKTPEELETFMLKHGENIIDTLGAEVDRLEKELKKRNPEVRHVDLEIL</sequence>
<evidence type="ECO:0000256" key="13">
    <source>
        <dbReference type="SAM" id="MobiDB-lite"/>
    </source>
</evidence>
<dbReference type="GO" id="GO:0005634">
    <property type="term" value="C:nucleus"/>
    <property type="evidence" value="ECO:0007669"/>
    <property type="project" value="UniProtKB-SubCell"/>
</dbReference>
<dbReference type="PANTHER" id="PTHR13414:SF9">
    <property type="entry name" value="PROTON-COUPLED ZINC ANTIPORTER SLC30A9, MITOCHONDRIAL"/>
    <property type="match status" value="1"/>
</dbReference>
<dbReference type="GO" id="GO:0006829">
    <property type="term" value="P:zinc ion transport"/>
    <property type="evidence" value="ECO:0007669"/>
    <property type="project" value="UniProtKB-KW"/>
</dbReference>
<evidence type="ECO:0000313" key="17">
    <source>
        <dbReference type="Proteomes" id="UP000011518"/>
    </source>
</evidence>
<keyword evidence="17" id="KW-1185">Reference proteome</keyword>
<reference evidence="17" key="1">
    <citation type="submission" date="2012-07" db="EMBL/GenBank/DDBJ databases">
        <title>Genome of the Chinese tree shrew, a rising model animal genetically related to primates.</title>
        <authorList>
            <person name="Zhang G."/>
            <person name="Fan Y."/>
            <person name="Yao Y."/>
            <person name="Huang Z."/>
        </authorList>
    </citation>
    <scope>NUCLEOTIDE SEQUENCE [LARGE SCALE GENOMIC DNA]</scope>
</reference>
<dbReference type="Gene3D" id="1.20.1510.10">
    <property type="entry name" value="Cation efflux protein transmembrane domain"/>
    <property type="match status" value="1"/>
</dbReference>
<dbReference type="GO" id="GO:0005783">
    <property type="term" value="C:endoplasmic reticulum"/>
    <property type="evidence" value="ECO:0007669"/>
    <property type="project" value="UniProtKB-SubCell"/>
</dbReference>
<dbReference type="InterPro" id="IPR058533">
    <property type="entry name" value="Cation_efflux_TM"/>
</dbReference>
<feature type="transmembrane region" description="Helical" evidence="14">
    <location>
        <begin position="295"/>
        <end position="315"/>
    </location>
</feature>
<evidence type="ECO:0000256" key="11">
    <source>
        <dbReference type="ARBA" id="ARBA00023242"/>
    </source>
</evidence>
<dbReference type="AlphaFoldDB" id="L9KAQ6"/>
<evidence type="ECO:0000256" key="10">
    <source>
        <dbReference type="ARBA" id="ARBA00023136"/>
    </source>
</evidence>
<keyword evidence="4" id="KW-0050">Antiport</keyword>
<dbReference type="SUPFAM" id="SSF46955">
    <property type="entry name" value="Putative DNA-binding domain"/>
    <property type="match status" value="1"/>
</dbReference>
<keyword evidence="3" id="KW-0813">Transport</keyword>
<dbReference type="STRING" id="246437.L9KAQ6"/>
<keyword evidence="6" id="KW-0862">Zinc</keyword>
<dbReference type="Gene3D" id="3.90.530.10">
    <property type="entry name" value="XPA C-terminal domain"/>
    <property type="match status" value="1"/>
</dbReference>
<reference evidence="17" key="2">
    <citation type="journal article" date="2013" name="Nat. Commun.">
        <title>Genome of the Chinese tree shrew.</title>
        <authorList>
            <person name="Fan Y."/>
            <person name="Huang Z.Y."/>
            <person name="Cao C.C."/>
            <person name="Chen C.S."/>
            <person name="Chen Y.X."/>
            <person name="Fan D.D."/>
            <person name="He J."/>
            <person name="Hou H.L."/>
            <person name="Hu L."/>
            <person name="Hu X.T."/>
            <person name="Jiang X.T."/>
            <person name="Lai R."/>
            <person name="Lang Y.S."/>
            <person name="Liang B."/>
            <person name="Liao S.G."/>
            <person name="Mu D."/>
            <person name="Ma Y.Y."/>
            <person name="Niu Y.Y."/>
            <person name="Sun X.Q."/>
            <person name="Xia J.Q."/>
            <person name="Xiao J."/>
            <person name="Xiong Z.Q."/>
            <person name="Xu L."/>
            <person name="Yang L."/>
            <person name="Zhang Y."/>
            <person name="Zhao W."/>
            <person name="Zhao X.D."/>
            <person name="Zheng Y.T."/>
            <person name="Zhou J.M."/>
            <person name="Zhu Y.B."/>
            <person name="Zhang G.J."/>
            <person name="Wang J."/>
            <person name="Yao Y.G."/>
        </authorList>
    </citation>
    <scope>NUCLEOTIDE SEQUENCE [LARGE SCALE GENOMIC DNA]</scope>
</reference>
<keyword evidence="7" id="KW-0864">Zinc transport</keyword>
<evidence type="ECO:0000256" key="3">
    <source>
        <dbReference type="ARBA" id="ARBA00022448"/>
    </source>
</evidence>
<evidence type="ECO:0000256" key="6">
    <source>
        <dbReference type="ARBA" id="ARBA00022833"/>
    </source>
</evidence>
<evidence type="ECO:0000256" key="4">
    <source>
        <dbReference type="ARBA" id="ARBA00022449"/>
    </source>
</evidence>
<dbReference type="InterPro" id="IPR009061">
    <property type="entry name" value="DNA-bd_dom_put_sf"/>
</dbReference>
<dbReference type="InParanoid" id="L9KAQ6"/>
<evidence type="ECO:0000256" key="2">
    <source>
        <dbReference type="ARBA" id="ARBA00004141"/>
    </source>
</evidence>